<dbReference type="AlphaFoldDB" id="A0A6A6S046"/>
<feature type="region of interest" description="Disordered" evidence="1">
    <location>
        <begin position="477"/>
        <end position="507"/>
    </location>
</feature>
<evidence type="ECO:0000313" key="3">
    <source>
        <dbReference type="Proteomes" id="UP000799753"/>
    </source>
</evidence>
<proteinExistence type="predicted"/>
<protein>
    <submittedName>
        <fullName evidence="2">Uncharacterized protein</fullName>
    </submittedName>
</protein>
<name>A0A6A6S046_9PLEO</name>
<reference evidence="2" key="1">
    <citation type="journal article" date="2020" name="Stud. Mycol.">
        <title>101 Dothideomycetes genomes: a test case for predicting lifestyles and emergence of pathogens.</title>
        <authorList>
            <person name="Haridas S."/>
            <person name="Albert R."/>
            <person name="Binder M."/>
            <person name="Bloem J."/>
            <person name="Labutti K."/>
            <person name="Salamov A."/>
            <person name="Andreopoulos B."/>
            <person name="Baker S."/>
            <person name="Barry K."/>
            <person name="Bills G."/>
            <person name="Bluhm B."/>
            <person name="Cannon C."/>
            <person name="Castanera R."/>
            <person name="Culley D."/>
            <person name="Daum C."/>
            <person name="Ezra D."/>
            <person name="Gonzalez J."/>
            <person name="Henrissat B."/>
            <person name="Kuo A."/>
            <person name="Liang C."/>
            <person name="Lipzen A."/>
            <person name="Lutzoni F."/>
            <person name="Magnuson J."/>
            <person name="Mondo S."/>
            <person name="Nolan M."/>
            <person name="Ohm R."/>
            <person name="Pangilinan J."/>
            <person name="Park H.-J."/>
            <person name="Ramirez L."/>
            <person name="Alfaro M."/>
            <person name="Sun H."/>
            <person name="Tritt A."/>
            <person name="Yoshinaga Y."/>
            <person name="Zwiers L.-H."/>
            <person name="Turgeon B."/>
            <person name="Goodwin S."/>
            <person name="Spatafora J."/>
            <person name="Crous P."/>
            <person name="Grigoriev I."/>
        </authorList>
    </citation>
    <scope>NUCLEOTIDE SEQUENCE</scope>
    <source>
        <strain evidence="2">CBS 473.64</strain>
    </source>
</reference>
<gene>
    <name evidence="2" type="ORF">P280DRAFT_40914</name>
</gene>
<dbReference type="Proteomes" id="UP000799753">
    <property type="component" value="Unassembled WGS sequence"/>
</dbReference>
<dbReference type="OrthoDB" id="5333304at2759"/>
<feature type="compositionally biased region" description="Basic and acidic residues" evidence="1">
    <location>
        <begin position="411"/>
        <end position="421"/>
    </location>
</feature>
<dbReference type="EMBL" id="MU006786">
    <property type="protein sequence ID" value="KAF2639564.1"/>
    <property type="molecule type" value="Genomic_DNA"/>
</dbReference>
<evidence type="ECO:0000313" key="2">
    <source>
        <dbReference type="EMBL" id="KAF2639564.1"/>
    </source>
</evidence>
<feature type="compositionally biased region" description="Basic and acidic residues" evidence="1">
    <location>
        <begin position="300"/>
        <end position="313"/>
    </location>
</feature>
<organism evidence="2 3">
    <name type="scientific">Massarina eburnea CBS 473.64</name>
    <dbReference type="NCBI Taxonomy" id="1395130"/>
    <lineage>
        <taxon>Eukaryota</taxon>
        <taxon>Fungi</taxon>
        <taxon>Dikarya</taxon>
        <taxon>Ascomycota</taxon>
        <taxon>Pezizomycotina</taxon>
        <taxon>Dothideomycetes</taxon>
        <taxon>Pleosporomycetidae</taxon>
        <taxon>Pleosporales</taxon>
        <taxon>Massarineae</taxon>
        <taxon>Massarinaceae</taxon>
        <taxon>Massarina</taxon>
    </lineage>
</organism>
<feature type="region of interest" description="Disordered" evidence="1">
    <location>
        <begin position="269"/>
        <end position="442"/>
    </location>
</feature>
<sequence>MSTSTAPSHLNGNSVVPDGAPREAAFYEKLLRVRDDVYAGKHPRIRLPAKVLEQVSPRPSQTAPPARPTTNGTPNGTAPSLLFPPRPDSSHQQFTSPPNNGVASPVPNGSRPFSAKSTSSGIDPVLLTKSDHLIKAELQLRRQQIERILKDQLDKRPRFDDERELLDVESILGTAQRLVQPVSGLPATATNSDDAESFDDSYYSSKADSWSSSEVDRNGNAVVDASEPLTLQHNHSPKELHLIAPKPAQPIPAAHNIIDLDEEYEPTDDLDIYEPEPAHVHEEADESDYSPPPADIGPSEPRRGRGRERERENNGFANGSRRHSPTGPPPPIQNNRKRKREQKRGVNVNKRVARSPDSVVIKEEPVSPPPFEPTPSRNEPSGGFGGPHSAPRASRYYDEPSSPSAARLPARRLERGDDLRRVASLQSLQYARRPQSPMDSEMYTAPEPRIVRAASHAFAERPAEHAIYREASVRPPGAPRYVRERSHSLGREYLSRPQSPMMMAPPPRTVVMDQFGNKYYAAPSDYRQSVAPSSRMVEVDPYYERAVTREPAMRAPAQAGLYEDDDVFRMPPPPPRRYVEASDIDMVETRPYRREASHRPIEVDYRPSEVVERRPLGQYEEMRAPREYIPSRAFSVRPEMPRREVPEGYVRHESIQPGHVRVGAPRYREVSVHHEAYDDRRASVAAPSSRRYVEDGGLDRLNDGVQESYGAESRAVRYRY</sequence>
<feature type="compositionally biased region" description="Basic and acidic residues" evidence="1">
    <location>
        <begin position="481"/>
        <end position="494"/>
    </location>
</feature>
<feature type="region of interest" description="Disordered" evidence="1">
    <location>
        <begin position="679"/>
        <end position="704"/>
    </location>
</feature>
<keyword evidence="3" id="KW-1185">Reference proteome</keyword>
<evidence type="ECO:0000256" key="1">
    <source>
        <dbReference type="SAM" id="MobiDB-lite"/>
    </source>
</evidence>
<feature type="region of interest" description="Disordered" evidence="1">
    <location>
        <begin position="1"/>
        <end position="21"/>
    </location>
</feature>
<feature type="compositionally biased region" description="Polar residues" evidence="1">
    <location>
        <begin position="90"/>
        <end position="102"/>
    </location>
</feature>
<feature type="compositionally biased region" description="Low complexity" evidence="1">
    <location>
        <begin position="68"/>
        <end position="79"/>
    </location>
</feature>
<feature type="compositionally biased region" description="Basic and acidic residues" evidence="1">
    <location>
        <begin position="691"/>
        <end position="702"/>
    </location>
</feature>
<feature type="region of interest" description="Disordered" evidence="1">
    <location>
        <begin position="38"/>
        <end position="122"/>
    </location>
</feature>
<feature type="compositionally biased region" description="Polar residues" evidence="1">
    <location>
        <begin position="1"/>
        <end position="14"/>
    </location>
</feature>
<accession>A0A6A6S046</accession>